<evidence type="ECO:0000313" key="2">
    <source>
        <dbReference type="Proteomes" id="UP001515943"/>
    </source>
</evidence>
<sequence length="90" mass="9996">MDAKSDLVIWVQPVLGEPFTVGSAEFESVEAAIERLHQALEEGATMHFSAGRPDRVEGRARSAQTLVNFRHVLAVRVWTSDAEVEDAQYL</sequence>
<comment type="caution">
    <text evidence="1">The sequence shown here is derived from an EMBL/GenBank/DDBJ whole genome shotgun (WGS) entry which is preliminary data.</text>
</comment>
<name>A0ABX1FI12_9PSEU</name>
<gene>
    <name evidence="1" type="ORF">FXN61_16710</name>
</gene>
<dbReference type="RefSeq" id="WP_167975046.1">
    <property type="nucleotide sequence ID" value="NZ_VSRL01000053.1"/>
</dbReference>
<evidence type="ECO:0008006" key="3">
    <source>
        <dbReference type="Google" id="ProtNLM"/>
    </source>
</evidence>
<proteinExistence type="predicted"/>
<protein>
    <recommendedName>
        <fullName evidence="3">HicB family protein</fullName>
    </recommendedName>
</protein>
<dbReference type="EMBL" id="VSRL01000053">
    <property type="protein sequence ID" value="NKE58376.1"/>
    <property type="molecule type" value="Genomic_DNA"/>
</dbReference>
<evidence type="ECO:0000313" key="1">
    <source>
        <dbReference type="EMBL" id="NKE58376.1"/>
    </source>
</evidence>
<accession>A0ABX1FI12</accession>
<keyword evidence="2" id="KW-1185">Reference proteome</keyword>
<reference evidence="1 2" key="1">
    <citation type="submission" date="2019-08" db="EMBL/GenBank/DDBJ databases">
        <title>Lentzea from Indian Himalayas.</title>
        <authorList>
            <person name="Mandal S."/>
            <person name="Mallick Gupta A."/>
            <person name="Maiti P.K."/>
            <person name="Sarkar J."/>
            <person name="Mandal S."/>
        </authorList>
    </citation>
    <scope>NUCLEOTIDE SEQUENCE [LARGE SCALE GENOMIC DNA]</scope>
    <source>
        <strain evidence="1 2">PSKA42</strain>
    </source>
</reference>
<dbReference type="Proteomes" id="UP001515943">
    <property type="component" value="Unassembled WGS sequence"/>
</dbReference>
<organism evidence="1 2">
    <name type="scientific">Lentzea indica</name>
    <dbReference type="NCBI Taxonomy" id="2604800"/>
    <lineage>
        <taxon>Bacteria</taxon>
        <taxon>Bacillati</taxon>
        <taxon>Actinomycetota</taxon>
        <taxon>Actinomycetes</taxon>
        <taxon>Pseudonocardiales</taxon>
        <taxon>Pseudonocardiaceae</taxon>
        <taxon>Lentzea</taxon>
    </lineage>
</organism>